<dbReference type="PANTHER" id="PTHR33169:SF13">
    <property type="entry name" value="PADR-FAMILY TRANSCRIPTIONAL REGULATOR"/>
    <property type="match status" value="1"/>
</dbReference>
<dbReference type="EMBL" id="JAMZEC010000001">
    <property type="protein sequence ID" value="MCP2351862.1"/>
    <property type="molecule type" value="Genomic_DNA"/>
</dbReference>
<dbReference type="RefSeq" id="WP_253778576.1">
    <property type="nucleotide sequence ID" value="NZ_BAAAVE010000011.1"/>
</dbReference>
<evidence type="ECO:0000313" key="2">
    <source>
        <dbReference type="EMBL" id="MCP2351862.1"/>
    </source>
</evidence>
<dbReference type="InterPro" id="IPR052509">
    <property type="entry name" value="Metal_resp_DNA-bind_regulator"/>
</dbReference>
<dbReference type="GO" id="GO:0003677">
    <property type="term" value="F:DNA binding"/>
    <property type="evidence" value="ECO:0007669"/>
    <property type="project" value="UniProtKB-KW"/>
</dbReference>
<dbReference type="Proteomes" id="UP001320766">
    <property type="component" value="Unassembled WGS sequence"/>
</dbReference>
<dbReference type="SUPFAM" id="SSF46785">
    <property type="entry name" value="Winged helix' DNA-binding domain"/>
    <property type="match status" value="1"/>
</dbReference>
<feature type="domain" description="Transcription regulator PadR N-terminal" evidence="1">
    <location>
        <begin position="17"/>
        <end position="84"/>
    </location>
</feature>
<keyword evidence="3" id="KW-1185">Reference proteome</keyword>
<evidence type="ECO:0000313" key="3">
    <source>
        <dbReference type="Proteomes" id="UP001320766"/>
    </source>
</evidence>
<comment type="caution">
    <text evidence="2">The sequence shown here is derived from an EMBL/GenBank/DDBJ whole genome shotgun (WGS) entry which is preliminary data.</text>
</comment>
<dbReference type="InterPro" id="IPR005149">
    <property type="entry name" value="Tscrpt_reg_PadR_N"/>
</dbReference>
<accession>A0ABT1KE57</accession>
<dbReference type="InterPro" id="IPR036390">
    <property type="entry name" value="WH_DNA-bd_sf"/>
</dbReference>
<organism evidence="2 3">
    <name type="scientific">Nonomuraea roseoviolacea subsp. carminata</name>
    <dbReference type="NCBI Taxonomy" id="160689"/>
    <lineage>
        <taxon>Bacteria</taxon>
        <taxon>Bacillati</taxon>
        <taxon>Actinomycetota</taxon>
        <taxon>Actinomycetes</taxon>
        <taxon>Streptosporangiales</taxon>
        <taxon>Streptosporangiaceae</taxon>
        <taxon>Nonomuraea</taxon>
    </lineage>
</organism>
<sequence>MARRTDPLGWGSPPLLILGSLAEEPKHGYAIVKDVREQTGITLGPGTLYAALSRLEEQGLVEALPGEERRRPYRITAAGASALGERLAEMSRFATTGLRRLSAGVAR</sequence>
<dbReference type="PANTHER" id="PTHR33169">
    <property type="entry name" value="PADR-FAMILY TRANSCRIPTIONAL REGULATOR"/>
    <property type="match status" value="1"/>
</dbReference>
<name>A0ABT1KE57_9ACTN</name>
<proteinExistence type="predicted"/>
<dbReference type="InterPro" id="IPR036388">
    <property type="entry name" value="WH-like_DNA-bd_sf"/>
</dbReference>
<dbReference type="Gene3D" id="1.10.10.10">
    <property type="entry name" value="Winged helix-like DNA-binding domain superfamily/Winged helix DNA-binding domain"/>
    <property type="match status" value="1"/>
</dbReference>
<protein>
    <submittedName>
        <fullName evidence="2">DNA-binding PadR family transcriptional regulator</fullName>
    </submittedName>
</protein>
<gene>
    <name evidence="2" type="ORF">HD595_007984</name>
</gene>
<dbReference type="Pfam" id="PF03551">
    <property type="entry name" value="PadR"/>
    <property type="match status" value="1"/>
</dbReference>
<reference evidence="2 3" key="1">
    <citation type="submission" date="2022-06" db="EMBL/GenBank/DDBJ databases">
        <title>Sequencing the genomes of 1000 actinobacteria strains.</title>
        <authorList>
            <person name="Klenk H.-P."/>
        </authorList>
    </citation>
    <scope>NUCLEOTIDE SEQUENCE [LARGE SCALE GENOMIC DNA]</scope>
    <source>
        <strain evidence="2 3">DSM 44170</strain>
    </source>
</reference>
<evidence type="ECO:0000259" key="1">
    <source>
        <dbReference type="Pfam" id="PF03551"/>
    </source>
</evidence>
<keyword evidence="2" id="KW-0238">DNA-binding</keyword>